<keyword evidence="3" id="KW-0677">Repeat</keyword>
<evidence type="ECO:0000313" key="7">
    <source>
        <dbReference type="EMBL" id="MBG9374827.1"/>
    </source>
</evidence>
<evidence type="ECO:0000259" key="6">
    <source>
        <dbReference type="PROSITE" id="PS50093"/>
    </source>
</evidence>
<feature type="domain" description="PKD" evidence="6">
    <location>
        <begin position="977"/>
        <end position="1009"/>
    </location>
</feature>
<dbReference type="SMART" id="SM00089">
    <property type="entry name" value="PKD"/>
    <property type="match status" value="14"/>
</dbReference>
<keyword evidence="4" id="KW-1133">Transmembrane helix</keyword>
<feature type="domain" description="PKD" evidence="6">
    <location>
        <begin position="639"/>
        <end position="688"/>
    </location>
</feature>
<feature type="domain" description="PKD" evidence="6">
    <location>
        <begin position="867"/>
        <end position="933"/>
    </location>
</feature>
<dbReference type="InterPro" id="IPR026341">
    <property type="entry name" value="T9SS_type_B"/>
</dbReference>
<keyword evidence="2" id="KW-0812">Transmembrane</keyword>
<comment type="subcellular location">
    <subcellularLocation>
        <location evidence="1">Membrane</location>
        <topology evidence="1">Multi-pass membrane protein</topology>
    </subcellularLocation>
</comment>
<keyword evidence="8" id="KW-1185">Reference proteome</keyword>
<evidence type="ECO:0000256" key="1">
    <source>
        <dbReference type="ARBA" id="ARBA00004141"/>
    </source>
</evidence>
<dbReference type="InterPro" id="IPR013783">
    <property type="entry name" value="Ig-like_fold"/>
</dbReference>
<reference evidence="7" key="1">
    <citation type="submission" date="2020-11" db="EMBL/GenBank/DDBJ databases">
        <title>Bacterial whole genome sequence for Panacibacter sp. DH6.</title>
        <authorList>
            <person name="Le V."/>
            <person name="Ko S."/>
            <person name="Ahn C.-Y."/>
            <person name="Oh H.-M."/>
        </authorList>
    </citation>
    <scope>NUCLEOTIDE SEQUENCE</scope>
    <source>
        <strain evidence="7">DH6</strain>
    </source>
</reference>
<feature type="domain" description="PKD" evidence="6">
    <location>
        <begin position="364"/>
        <end position="442"/>
    </location>
</feature>
<accession>A0A931DXQ8</accession>
<feature type="domain" description="PKD" evidence="6">
    <location>
        <begin position="448"/>
        <end position="527"/>
    </location>
</feature>
<name>A0A931DXQ8_9BACT</name>
<evidence type="ECO:0000256" key="3">
    <source>
        <dbReference type="ARBA" id="ARBA00022737"/>
    </source>
</evidence>
<dbReference type="SUPFAM" id="SSF49299">
    <property type="entry name" value="PKD domain"/>
    <property type="match status" value="14"/>
</dbReference>
<organism evidence="7 8">
    <name type="scientific">Panacibacter microcysteis</name>
    <dbReference type="NCBI Taxonomy" id="2793269"/>
    <lineage>
        <taxon>Bacteria</taxon>
        <taxon>Pseudomonadati</taxon>
        <taxon>Bacteroidota</taxon>
        <taxon>Chitinophagia</taxon>
        <taxon>Chitinophagales</taxon>
        <taxon>Chitinophagaceae</taxon>
        <taxon>Panacibacter</taxon>
    </lineage>
</organism>
<feature type="domain" description="PKD" evidence="6">
    <location>
        <begin position="35"/>
        <end position="118"/>
    </location>
</feature>
<dbReference type="RefSeq" id="WP_196988917.1">
    <property type="nucleotide sequence ID" value="NZ_JADWYR010000001.1"/>
</dbReference>
<dbReference type="GO" id="GO:0005886">
    <property type="term" value="C:plasma membrane"/>
    <property type="evidence" value="ECO:0007669"/>
    <property type="project" value="TreeGrafter"/>
</dbReference>
<proteinExistence type="predicted"/>
<feature type="domain" description="PKD" evidence="6">
    <location>
        <begin position="1048"/>
        <end position="1095"/>
    </location>
</feature>
<dbReference type="Pfam" id="PF18911">
    <property type="entry name" value="PKD_4"/>
    <property type="match status" value="14"/>
</dbReference>
<dbReference type="PANTHER" id="PTHR46730:SF1">
    <property type="entry name" value="PLAT DOMAIN-CONTAINING PROTEIN"/>
    <property type="match status" value="1"/>
</dbReference>
<dbReference type="GO" id="GO:0006816">
    <property type="term" value="P:calcium ion transport"/>
    <property type="evidence" value="ECO:0007669"/>
    <property type="project" value="TreeGrafter"/>
</dbReference>
<evidence type="ECO:0000256" key="4">
    <source>
        <dbReference type="ARBA" id="ARBA00022989"/>
    </source>
</evidence>
<dbReference type="Proteomes" id="UP000628448">
    <property type="component" value="Unassembled WGS sequence"/>
</dbReference>
<dbReference type="InterPro" id="IPR000601">
    <property type="entry name" value="PKD_dom"/>
</dbReference>
<gene>
    <name evidence="7" type="ORF">I5907_01160</name>
</gene>
<dbReference type="EMBL" id="JADWYR010000001">
    <property type="protein sequence ID" value="MBG9374827.1"/>
    <property type="molecule type" value="Genomic_DNA"/>
</dbReference>
<dbReference type="NCBIfam" id="TIGR04131">
    <property type="entry name" value="Bac_Flav_CTERM"/>
    <property type="match status" value="1"/>
</dbReference>
<evidence type="ECO:0000256" key="2">
    <source>
        <dbReference type="ARBA" id="ARBA00022692"/>
    </source>
</evidence>
<evidence type="ECO:0000256" key="5">
    <source>
        <dbReference type="ARBA" id="ARBA00023136"/>
    </source>
</evidence>
<feature type="domain" description="PKD" evidence="6">
    <location>
        <begin position="117"/>
        <end position="186"/>
    </location>
</feature>
<dbReference type="PROSITE" id="PS50093">
    <property type="entry name" value="PKD"/>
    <property type="match status" value="14"/>
</dbReference>
<dbReference type="FunFam" id="2.60.40.10:FF:000270">
    <property type="entry name" value="Cell surface protein"/>
    <property type="match status" value="1"/>
</dbReference>
<feature type="domain" description="PKD" evidence="6">
    <location>
        <begin position="533"/>
        <end position="597"/>
    </location>
</feature>
<dbReference type="PANTHER" id="PTHR46730">
    <property type="entry name" value="POLYCYSTIN-1"/>
    <property type="match status" value="1"/>
</dbReference>
<keyword evidence="5" id="KW-0472">Membrane</keyword>
<dbReference type="GO" id="GO:0005261">
    <property type="term" value="F:monoatomic cation channel activity"/>
    <property type="evidence" value="ECO:0007669"/>
    <property type="project" value="TreeGrafter"/>
</dbReference>
<evidence type="ECO:0000313" key="8">
    <source>
        <dbReference type="Proteomes" id="UP000628448"/>
    </source>
</evidence>
<dbReference type="Gene3D" id="2.60.40.10">
    <property type="entry name" value="Immunoglobulins"/>
    <property type="match status" value="15"/>
</dbReference>
<comment type="caution">
    <text evidence="7">The sequence shown here is derived from an EMBL/GenBank/DDBJ whole genome shotgun (WGS) entry which is preliminary data.</text>
</comment>
<feature type="domain" description="PKD" evidence="6">
    <location>
        <begin position="1196"/>
        <end position="1268"/>
    </location>
</feature>
<dbReference type="CDD" id="cd00146">
    <property type="entry name" value="PKD"/>
    <property type="match status" value="13"/>
</dbReference>
<dbReference type="InterPro" id="IPR035986">
    <property type="entry name" value="PKD_dom_sf"/>
</dbReference>
<dbReference type="Pfam" id="PF13585">
    <property type="entry name" value="CHU_C"/>
    <property type="match status" value="1"/>
</dbReference>
<feature type="domain" description="PKD" evidence="6">
    <location>
        <begin position="304"/>
        <end position="346"/>
    </location>
</feature>
<protein>
    <submittedName>
        <fullName evidence="7">PKD domain-containing protein</fullName>
    </submittedName>
</protein>
<dbReference type="InterPro" id="IPR022409">
    <property type="entry name" value="PKD/Chitinase_dom"/>
</dbReference>
<feature type="domain" description="PKD" evidence="6">
    <location>
        <begin position="813"/>
        <end position="851"/>
    </location>
</feature>
<feature type="domain" description="PKD" evidence="6">
    <location>
        <begin position="1139"/>
        <end position="1191"/>
    </location>
</feature>
<sequence>MISICTLWQHRIFLFRRLTLLVIAVFSCVVVFSQVTADFNASVTTGCSPLLVKFTDASSGAPSQWLWDLGNGVRSTIDNPSTIYSTPGTYTVKLRIRGAGGEDSIIKTNYITVYAKPTPKFSVSPATGCIPLDVNFVDSSDPGSGTIQSWVWDFGDGTSSIDQSPAHTYISAGTFNVSLFLVNSFGCQQSVIKPAIVNPSDSVHADFDYNYTNICRPPTLVNFTNKSVSASPLTYAWDFGNGATSAATNPSQTYTTPGTFNVRLIANNGTGCADTVTHPISIGNVSANFSIPQGICINEPAVMQDSSSPVAVSATWDFGDGTTGTGLSVTHTYTTLGTYTVTYTANFGGCTSIVTKTVNVTGKPVAAFNSASVLTSCTAPLTVAFNNTSAGAAGYLWDFGDGSTSTEFAPQHTYTISGNFTVKLTATSAGGCSHTITRTNYVRINQPKITGFSNLPFLGCAPATVPFKAIITSPEKIDTYLWSFGDGATSGQQAPTHTYQNTGTFNVTLTVTTVSGCTATYTLPSAVDLSPKPVAAFNATPVSGCASDSIHFRDESIGNVDTWTWLFGDGYASSSQNPIHHYRDTGNFSVVLIVASNGCSDTLERLNYINIDPPVAAFTTNESCALPYIKDFQDNSIAPQSWNWDFGDGSTSTIPSPSHTYTTPGTYTATLIVKNAGCSDTLSNTILVIDEQPKFKARPLTGKACKYNDIEFSAGNLNMANVTGIRWIFGDGITTVFSVNNDTIIHRFDSAATFNTRMIVSYINGCYDTIFSETPIVIKGPKADFSNAAGTCAGSLFTFTDLSIPNTAALTRWDWNFGDGNTATFNSQPFQHTYADSGTYAVQLKVYDADGCYDSVLKAASVIIGKPYAIFSIADTLKCTSNDVVFVDSSAGLSLQYTWDFGDGTTSAQQSPVHRYQNEGIYTVKLKVTDVYGCMDSMVKPASVTISNPIAAFTISDSASRCTLPVQTTSQSQNYSTLNWDFGDGGTSTLDDPFHLYTVPGPYKIMLVAQGYGTCYDTAYRNVELKGPYGTFQFTNNDGCFPHAVNFKATATSTVAYIWDFGDGAVKKTIPDSTSYTYTTPGIFVPRLLLEDSSGCTVAIESSDTAKILGVKPKFYFQGSIGCDSSLVLFTDSSYVSLDPLASVVWNFGDGNTSGVVSPGHYYKASGDYLVTQTVTSVAGCISTYTLPIQVDINKAPKLVLSVTDSACVNSEVLFGVTDTAAIPETLQWLWNIGNGNQYNTPSFSYTYTAPGVYTVSVTATADVTGCADTVSKSLTILGLPAVNAGVDTSICVNTFATLSPSGAASYVWVPNASLSCTNCTNPLAGPSATTTYYVTGADAFGCQASDSVVVNVVLPTRLVLSTNSDTLCTGSFIQLAASGADRYQWQPPTGLSNPGISNPVATPSVSTLYTVTGSDNVGCFADTQQVYIEVAPLPVFSIKDSFVTLNAGSQYTITTTSSPDVISWKWEPPTGLQTPVSAQPVASPKTKTTYIGTGINNWGCTATDQITIDVLCNNANVFIPNTFSPNRDGVNEIFLPRGKGLYSIKSMKVFNRWGVAVFEKWNFAANNQTQDGGWDGNYQGKPQPSDVYIYVIDIVCENGTPLSYKGNVTLIR</sequence>
<feature type="domain" description="PKD" evidence="6">
    <location>
        <begin position="229"/>
        <end position="282"/>
    </location>
</feature>